<accession>A0A810L8I7</accession>
<dbReference type="Gene3D" id="2.130.10.10">
    <property type="entry name" value="YVTN repeat-like/Quinoprotein amine dehydrogenase"/>
    <property type="match status" value="1"/>
</dbReference>
<evidence type="ECO:0000313" key="2">
    <source>
        <dbReference type="EMBL" id="BCJ31185.1"/>
    </source>
</evidence>
<sequence>MTAQHGSAAGTVALAIGTGKGLFLATSGDRSHWEFTGPHFPMHAVYAAMIDTRGARPRILAGSASQHWGPGVSVSDDLGATWQEPADAPIAFPDDTEASLEQVWQLAPGPTDQPDVVYAGVQPSALFRSEDGGRSFEFVRGLWDHPHRPEWTPGFGGKAVHTVLPHPHEADRVVVAMSTGGVYTTTDGGASWQANNHGIRAKFLPNEYPEFGQCVHKVARHPDRPDQLFAQNHHGVYRSDDGGAAWTSIADGLPSDFGFTMVSHPHRPGVVYNFPIQADEYRIPPEAACRVYRSEDAGGSWTALTEGLPQQRFYPTVLRDAMGWTMRRCPASTSAPGPARCSPARTRGSTGSRSPRTCPTCCASGPPWWGEDDDGHRAASRCAAGRCRRLRSPVARPAAGHHAARSPRPAGRELPATGSSPPGRARHPAPIREPLRQRGGMPRSRRPRHARPGGRRTARDPVGGRRLTSALIDGGAGGRSPLPWKLRG</sequence>
<evidence type="ECO:0000256" key="1">
    <source>
        <dbReference type="SAM" id="MobiDB-lite"/>
    </source>
</evidence>
<dbReference type="AlphaFoldDB" id="A0A810L8I7"/>
<dbReference type="SUPFAM" id="SSF110296">
    <property type="entry name" value="Oligoxyloglucan reducing end-specific cellobiohydrolase"/>
    <property type="match status" value="1"/>
</dbReference>
<evidence type="ECO:0000313" key="3">
    <source>
        <dbReference type="Proteomes" id="UP000680750"/>
    </source>
</evidence>
<feature type="compositionally biased region" description="Low complexity" evidence="1">
    <location>
        <begin position="342"/>
        <end position="357"/>
    </location>
</feature>
<organism evidence="2 3">
    <name type="scientific">Actinocatenispora sera</name>
    <dbReference type="NCBI Taxonomy" id="390989"/>
    <lineage>
        <taxon>Bacteria</taxon>
        <taxon>Bacillati</taxon>
        <taxon>Actinomycetota</taxon>
        <taxon>Actinomycetes</taxon>
        <taxon>Micromonosporales</taxon>
        <taxon>Micromonosporaceae</taxon>
        <taxon>Actinocatenispora</taxon>
    </lineage>
</organism>
<dbReference type="CDD" id="cd15482">
    <property type="entry name" value="Sialidase_non-viral"/>
    <property type="match status" value="1"/>
</dbReference>
<evidence type="ECO:0008006" key="4">
    <source>
        <dbReference type="Google" id="ProtNLM"/>
    </source>
</evidence>
<dbReference type="Proteomes" id="UP000680750">
    <property type="component" value="Chromosome"/>
</dbReference>
<dbReference type="InterPro" id="IPR015943">
    <property type="entry name" value="WD40/YVTN_repeat-like_dom_sf"/>
</dbReference>
<dbReference type="PANTHER" id="PTHR43739:SF5">
    <property type="entry name" value="EXO-ALPHA-SIALIDASE"/>
    <property type="match status" value="1"/>
</dbReference>
<dbReference type="KEGG" id="aser:Asera_52930"/>
<name>A0A810L8I7_9ACTN</name>
<dbReference type="EMBL" id="AP023354">
    <property type="protein sequence ID" value="BCJ31185.1"/>
    <property type="molecule type" value="Genomic_DNA"/>
</dbReference>
<proteinExistence type="predicted"/>
<dbReference type="InterPro" id="IPR052025">
    <property type="entry name" value="Xyloglucanase_GH74"/>
</dbReference>
<feature type="compositionally biased region" description="Basic residues" evidence="1">
    <location>
        <begin position="443"/>
        <end position="456"/>
    </location>
</feature>
<dbReference type="PANTHER" id="PTHR43739">
    <property type="entry name" value="XYLOGLUCANASE (EUROFUNG)"/>
    <property type="match status" value="1"/>
</dbReference>
<keyword evidence="3" id="KW-1185">Reference proteome</keyword>
<gene>
    <name evidence="2" type="ORF">Asera_52930</name>
</gene>
<dbReference type="GO" id="GO:0010411">
    <property type="term" value="P:xyloglucan metabolic process"/>
    <property type="evidence" value="ECO:0007669"/>
    <property type="project" value="TreeGrafter"/>
</dbReference>
<feature type="region of interest" description="Disordered" evidence="1">
    <location>
        <begin position="393"/>
        <end position="488"/>
    </location>
</feature>
<protein>
    <recommendedName>
        <fullName evidence="4">Glycosyl hydrolase</fullName>
    </recommendedName>
</protein>
<reference evidence="2" key="1">
    <citation type="submission" date="2020-08" db="EMBL/GenBank/DDBJ databases">
        <title>Whole genome shotgun sequence of Actinocatenispora sera NBRC 101916.</title>
        <authorList>
            <person name="Komaki H."/>
            <person name="Tamura T."/>
        </authorList>
    </citation>
    <scope>NUCLEOTIDE SEQUENCE</scope>
    <source>
        <strain evidence="2">NBRC 101916</strain>
    </source>
</reference>
<feature type="region of interest" description="Disordered" evidence="1">
    <location>
        <begin position="329"/>
        <end position="359"/>
    </location>
</feature>